<accession>A0A4P9X498</accession>
<dbReference type="PANTHER" id="PTHR45788">
    <property type="entry name" value="SUCCINATE/FUMARATE MITOCHONDRIAL TRANSPORTER-RELATED"/>
    <property type="match status" value="1"/>
</dbReference>
<dbReference type="InterPro" id="IPR002067">
    <property type="entry name" value="MCP"/>
</dbReference>
<dbReference type="Gene3D" id="1.50.40.10">
    <property type="entry name" value="Mitochondrial carrier domain"/>
    <property type="match status" value="1"/>
</dbReference>
<dbReference type="PRINTS" id="PR00926">
    <property type="entry name" value="MITOCARRIER"/>
</dbReference>
<dbReference type="Proteomes" id="UP000274922">
    <property type="component" value="Unassembled WGS sequence"/>
</dbReference>
<comment type="similarity">
    <text evidence="2 11">Belongs to the mitochondrial carrier (TC 2.A.29) family.</text>
</comment>
<dbReference type="InterPro" id="IPR018108">
    <property type="entry name" value="MCP_transmembrane"/>
</dbReference>
<dbReference type="FunFam" id="1.50.40.10:FF:000021">
    <property type="entry name" value="SFC1p Mitochondrial succinate-fumarate transporter"/>
    <property type="match status" value="1"/>
</dbReference>
<dbReference type="GO" id="GO:0005469">
    <property type="term" value="F:succinate:fumarate antiporter activity"/>
    <property type="evidence" value="ECO:0007669"/>
    <property type="project" value="TreeGrafter"/>
</dbReference>
<evidence type="ECO:0000256" key="12">
    <source>
        <dbReference type="SAM" id="MobiDB-lite"/>
    </source>
</evidence>
<keyword evidence="9 10" id="KW-0472">Membrane</keyword>
<evidence type="ECO:0000256" key="4">
    <source>
        <dbReference type="ARBA" id="ARBA00022692"/>
    </source>
</evidence>
<dbReference type="AlphaFoldDB" id="A0A4P9X498"/>
<comment type="subcellular location">
    <subcellularLocation>
        <location evidence="1">Mitochondrion inner membrane</location>
        <topology evidence="1">Multi-pass membrane protein</topology>
    </subcellularLocation>
</comment>
<keyword evidence="5" id="KW-0677">Repeat</keyword>
<dbReference type="InterPro" id="IPR049563">
    <property type="entry name" value="TXTP-like"/>
</dbReference>
<evidence type="ECO:0000256" key="11">
    <source>
        <dbReference type="RuleBase" id="RU000488"/>
    </source>
</evidence>
<organism evidence="13 14">
    <name type="scientific">Caulochytrium protostelioides</name>
    <dbReference type="NCBI Taxonomy" id="1555241"/>
    <lineage>
        <taxon>Eukaryota</taxon>
        <taxon>Fungi</taxon>
        <taxon>Fungi incertae sedis</taxon>
        <taxon>Chytridiomycota</taxon>
        <taxon>Chytridiomycota incertae sedis</taxon>
        <taxon>Chytridiomycetes</taxon>
        <taxon>Caulochytriales</taxon>
        <taxon>Caulochytriaceae</taxon>
        <taxon>Caulochytrium</taxon>
    </lineage>
</organism>
<keyword evidence="4 10" id="KW-0812">Transmembrane</keyword>
<keyword evidence="7" id="KW-1133">Transmembrane helix</keyword>
<feature type="compositionally biased region" description="Low complexity" evidence="12">
    <location>
        <begin position="7"/>
        <end position="25"/>
    </location>
</feature>
<evidence type="ECO:0000313" key="13">
    <source>
        <dbReference type="EMBL" id="RKO99874.1"/>
    </source>
</evidence>
<reference evidence="14" key="1">
    <citation type="journal article" date="2018" name="Nat. Microbiol.">
        <title>Leveraging single-cell genomics to expand the fungal tree of life.</title>
        <authorList>
            <person name="Ahrendt S.R."/>
            <person name="Quandt C.A."/>
            <person name="Ciobanu D."/>
            <person name="Clum A."/>
            <person name="Salamov A."/>
            <person name="Andreopoulos B."/>
            <person name="Cheng J.F."/>
            <person name="Woyke T."/>
            <person name="Pelin A."/>
            <person name="Henrissat B."/>
            <person name="Reynolds N.K."/>
            <person name="Benny G.L."/>
            <person name="Smith M.E."/>
            <person name="James T.Y."/>
            <person name="Grigoriev I.V."/>
        </authorList>
    </citation>
    <scope>NUCLEOTIDE SEQUENCE [LARGE SCALE GENOMIC DNA]</scope>
    <source>
        <strain evidence="14">ATCC 52028</strain>
    </source>
</reference>
<evidence type="ECO:0000256" key="10">
    <source>
        <dbReference type="PROSITE-ProRule" id="PRU00282"/>
    </source>
</evidence>
<dbReference type="Pfam" id="PF00153">
    <property type="entry name" value="Mito_carr"/>
    <property type="match status" value="3"/>
</dbReference>
<name>A0A4P9X498_9FUNG</name>
<keyword evidence="3 11" id="KW-0813">Transport</keyword>
<feature type="repeat" description="Solcar" evidence="10">
    <location>
        <begin position="32"/>
        <end position="135"/>
    </location>
</feature>
<dbReference type="PANTHER" id="PTHR45788:SF2">
    <property type="entry name" value="SUCCINATE_FUMARATE MITOCHONDRIAL TRANSPORTER"/>
    <property type="match status" value="1"/>
</dbReference>
<keyword evidence="8" id="KW-0496">Mitochondrion</keyword>
<keyword evidence="6" id="KW-0999">Mitochondrion inner membrane</keyword>
<dbReference type="InterPro" id="IPR023395">
    <property type="entry name" value="MCP_dom_sf"/>
</dbReference>
<dbReference type="PROSITE" id="PS50920">
    <property type="entry name" value="SOLCAR"/>
    <property type="match status" value="3"/>
</dbReference>
<protein>
    <recommendedName>
        <fullName evidence="15">Mitochondrial carrier</fullName>
    </recommendedName>
</protein>
<feature type="repeat" description="Solcar" evidence="10">
    <location>
        <begin position="144"/>
        <end position="238"/>
    </location>
</feature>
<dbReference type="EMBL" id="ML014250">
    <property type="protein sequence ID" value="RKO99874.1"/>
    <property type="molecule type" value="Genomic_DNA"/>
</dbReference>
<evidence type="ECO:0000256" key="3">
    <source>
        <dbReference type="ARBA" id="ARBA00022448"/>
    </source>
</evidence>
<evidence type="ECO:0000256" key="7">
    <source>
        <dbReference type="ARBA" id="ARBA00022989"/>
    </source>
</evidence>
<sequence length="356" mass="38434">MTSIGLKAGAPAGPSPSRASPSAAESKARAKKNPVFHLLAGGVAGCMEAFTCHPLDTIKVRLQIRGERHGRMAKLHAQTGQPPPPVNSAGFVRTGITIVQKEGFLSLYKGLGAVVAGIVPKQAIRFTSFEAYKRWLADPKTGKTSTGMIFLAGLGAGTTEAVMVVTPMDVIKIRLQAQKHSMSDPMDIPKYRNAAHCVYVMLKEEGPRSLYKGVALTAIRQATNQAANFTVYQTLKAQLQKAQPEAGEMLPAWQTLGMGFLSGACGPLFNNPIDVIKTRIQKSPGEPGQSAMARVRSITQQILRNEGWQAFWKGITPRVLRVAPGQAITFAVYERVYSFLTGLRATTVSDQRESDD</sequence>
<evidence type="ECO:0000256" key="6">
    <source>
        <dbReference type="ARBA" id="ARBA00022792"/>
    </source>
</evidence>
<evidence type="ECO:0008006" key="15">
    <source>
        <dbReference type="Google" id="ProtNLM"/>
    </source>
</evidence>
<dbReference type="OrthoDB" id="204711at2759"/>
<feature type="repeat" description="Solcar" evidence="10">
    <location>
        <begin position="250"/>
        <end position="339"/>
    </location>
</feature>
<proteinExistence type="inferred from homology"/>
<feature type="region of interest" description="Disordered" evidence="12">
    <location>
        <begin position="1"/>
        <end position="27"/>
    </location>
</feature>
<gene>
    <name evidence="13" type="ORF">CXG81DRAFT_13898</name>
</gene>
<dbReference type="SUPFAM" id="SSF103506">
    <property type="entry name" value="Mitochondrial carrier"/>
    <property type="match status" value="1"/>
</dbReference>
<evidence type="ECO:0000256" key="9">
    <source>
        <dbReference type="ARBA" id="ARBA00023136"/>
    </source>
</evidence>
<dbReference type="GO" id="GO:0005743">
    <property type="term" value="C:mitochondrial inner membrane"/>
    <property type="evidence" value="ECO:0007669"/>
    <property type="project" value="UniProtKB-SubCell"/>
</dbReference>
<keyword evidence="14" id="KW-1185">Reference proteome</keyword>
<evidence type="ECO:0000256" key="5">
    <source>
        <dbReference type="ARBA" id="ARBA00022737"/>
    </source>
</evidence>
<dbReference type="STRING" id="1555241.A0A4P9X498"/>
<evidence type="ECO:0000256" key="2">
    <source>
        <dbReference type="ARBA" id="ARBA00006375"/>
    </source>
</evidence>
<evidence type="ECO:0000256" key="1">
    <source>
        <dbReference type="ARBA" id="ARBA00004448"/>
    </source>
</evidence>
<evidence type="ECO:0000313" key="14">
    <source>
        <dbReference type="Proteomes" id="UP000274922"/>
    </source>
</evidence>
<evidence type="ECO:0000256" key="8">
    <source>
        <dbReference type="ARBA" id="ARBA00023128"/>
    </source>
</evidence>